<keyword evidence="4" id="KW-0472">Membrane</keyword>
<dbReference type="RefSeq" id="XP_026101702.1">
    <property type="nucleotide sequence ID" value="XM_026245917.1"/>
</dbReference>
<evidence type="ECO:0000259" key="6">
    <source>
        <dbReference type="SMART" id="SM00907"/>
    </source>
</evidence>
<evidence type="ECO:0000256" key="1">
    <source>
        <dbReference type="ARBA" id="ARBA00004236"/>
    </source>
</evidence>
<evidence type="ECO:0000256" key="5">
    <source>
        <dbReference type="ARBA" id="ARBA00023180"/>
    </source>
</evidence>
<evidence type="ECO:0000256" key="3">
    <source>
        <dbReference type="ARBA" id="ARBA00022729"/>
    </source>
</evidence>
<dbReference type="SMART" id="SM00907">
    <property type="entry name" value="GDNF"/>
    <property type="match status" value="1"/>
</dbReference>
<accession>A0A6P6MYI9</accession>
<dbReference type="Pfam" id="PF02351">
    <property type="entry name" value="GDNF"/>
    <property type="match status" value="1"/>
</dbReference>
<dbReference type="OrthoDB" id="9435188at2759"/>
<dbReference type="PRINTS" id="PR01316">
    <property type="entry name" value="GDNFRECEPTOR"/>
</dbReference>
<dbReference type="PANTHER" id="PTHR10269:SF4">
    <property type="entry name" value="GDNF FAMILY RECEPTOR ALPHA-2"/>
    <property type="match status" value="1"/>
</dbReference>
<dbReference type="GO" id="GO:0007399">
    <property type="term" value="P:nervous system development"/>
    <property type="evidence" value="ECO:0007669"/>
    <property type="project" value="TreeGrafter"/>
</dbReference>
<dbReference type="InterPro" id="IPR003438">
    <property type="entry name" value="GDNF_rcpt"/>
</dbReference>
<keyword evidence="3" id="KW-0732">Signal</keyword>
<keyword evidence="2" id="KW-1003">Cell membrane</keyword>
<dbReference type="AlphaFoldDB" id="A0A6P6MYI9"/>
<comment type="subcellular location">
    <subcellularLocation>
        <location evidence="1">Cell membrane</location>
    </subcellularLocation>
</comment>
<feature type="domain" description="GDNF/GAS1" evidence="6">
    <location>
        <begin position="36"/>
        <end position="119"/>
    </location>
</feature>
<gene>
    <name evidence="8" type="primary">LOC113073046</name>
</gene>
<dbReference type="InterPro" id="IPR016017">
    <property type="entry name" value="GDNF/GAS1"/>
</dbReference>
<dbReference type="KEGG" id="caua:113073046"/>
<sequence length="143" mass="16185">MHLSDEFRLASIISAMDSATAKGNLCSDTGKHCNPCLDAAKACNLNDTCKKQRTALMATCSPATPIQQAQEPCNRKRCHRGLRQFFDRVQTEFSYPLLFCSCRDKACAERRRQTIMPACSFEEKTKPNCLELRRTCRSDPLCR</sequence>
<dbReference type="Proteomes" id="UP000515129">
    <property type="component" value="Unplaced"/>
</dbReference>
<reference evidence="8" key="1">
    <citation type="submission" date="2025-08" db="UniProtKB">
        <authorList>
            <consortium name="RefSeq"/>
        </authorList>
    </citation>
    <scope>IDENTIFICATION</scope>
    <source>
        <strain evidence="8">Wakin</strain>
        <tissue evidence="8">Muscle</tissue>
    </source>
</reference>
<dbReference type="GO" id="GO:0043235">
    <property type="term" value="C:receptor complex"/>
    <property type="evidence" value="ECO:0007669"/>
    <property type="project" value="TreeGrafter"/>
</dbReference>
<dbReference type="GO" id="GO:0038023">
    <property type="term" value="F:signaling receptor activity"/>
    <property type="evidence" value="ECO:0007669"/>
    <property type="project" value="InterPro"/>
</dbReference>
<dbReference type="GeneID" id="113073046"/>
<evidence type="ECO:0000256" key="4">
    <source>
        <dbReference type="ARBA" id="ARBA00023136"/>
    </source>
</evidence>
<evidence type="ECO:0000256" key="2">
    <source>
        <dbReference type="ARBA" id="ARBA00022475"/>
    </source>
</evidence>
<evidence type="ECO:0000313" key="7">
    <source>
        <dbReference type="Proteomes" id="UP000515129"/>
    </source>
</evidence>
<keyword evidence="7" id="KW-1185">Reference proteome</keyword>
<protein>
    <submittedName>
        <fullName evidence="8">GDNF family receptor alpha-2-like</fullName>
    </submittedName>
</protein>
<proteinExistence type="predicted"/>
<name>A0A6P6MYI9_CARAU</name>
<dbReference type="GO" id="GO:0009897">
    <property type="term" value="C:external side of plasma membrane"/>
    <property type="evidence" value="ECO:0007669"/>
    <property type="project" value="TreeGrafter"/>
</dbReference>
<evidence type="ECO:0000313" key="8">
    <source>
        <dbReference type="RefSeq" id="XP_026101702.1"/>
    </source>
</evidence>
<keyword evidence="5" id="KW-0325">Glycoprotein</keyword>
<organism evidence="7 8">
    <name type="scientific">Carassius auratus</name>
    <name type="common">Goldfish</name>
    <dbReference type="NCBI Taxonomy" id="7957"/>
    <lineage>
        <taxon>Eukaryota</taxon>
        <taxon>Metazoa</taxon>
        <taxon>Chordata</taxon>
        <taxon>Craniata</taxon>
        <taxon>Vertebrata</taxon>
        <taxon>Euteleostomi</taxon>
        <taxon>Actinopterygii</taxon>
        <taxon>Neopterygii</taxon>
        <taxon>Teleostei</taxon>
        <taxon>Ostariophysi</taxon>
        <taxon>Cypriniformes</taxon>
        <taxon>Cyprinidae</taxon>
        <taxon>Cyprininae</taxon>
        <taxon>Carassius</taxon>
    </lineage>
</organism>
<dbReference type="PANTHER" id="PTHR10269">
    <property type="entry name" value="GDNF RECEPTOR ALPHA"/>
    <property type="match status" value="1"/>
</dbReference>